<dbReference type="Pfam" id="PF03259">
    <property type="entry name" value="Robl_LC7"/>
    <property type="match status" value="1"/>
</dbReference>
<organism evidence="2 3">
    <name type="scientific">Hydrogenobacter thermophilus (strain DSM 6534 / IAM 12695 / TK-6)</name>
    <dbReference type="NCBI Taxonomy" id="608538"/>
    <lineage>
        <taxon>Bacteria</taxon>
        <taxon>Pseudomonadati</taxon>
        <taxon>Aquificota</taxon>
        <taxon>Aquificia</taxon>
        <taxon>Aquificales</taxon>
        <taxon>Aquificaceae</taxon>
        <taxon>Hydrogenobacter</taxon>
    </lineage>
</organism>
<reference evidence="2 3" key="1">
    <citation type="journal article" date="2010" name="J. Bacteriol.">
        <title>Complete genome sequence of the thermophilic, obligately chemolithoautotrophic hydrogen-oxidizing bacterium Hydrogenobacter thermophilus TK-6.</title>
        <authorList>
            <person name="Arai H."/>
            <person name="Kanbe H."/>
            <person name="Ishii M."/>
            <person name="Igarashi Y."/>
        </authorList>
    </citation>
    <scope>NUCLEOTIDE SEQUENCE [LARGE SCALE GENOMIC DNA]</scope>
    <source>
        <strain evidence="3">DSM 6534 / IAM 12695 / TK-6 [Tokyo]</strain>
    </source>
</reference>
<evidence type="ECO:0000259" key="1">
    <source>
        <dbReference type="SMART" id="SM00960"/>
    </source>
</evidence>
<dbReference type="SMART" id="SM00960">
    <property type="entry name" value="Robl_LC7"/>
    <property type="match status" value="1"/>
</dbReference>
<dbReference type="KEGG" id="hth:HTH_1831"/>
<sequence length="161" mass="17814">MELDLVEYELDQDTKAKLDEVLKNLFSKTSAELVILADDAGRIISLKGKRIDEDRAEFIASLISGMFGAAAEMSKMLSVEELDILQFEGKKVDVVIKAIKPRFLIGIMVDKGVALGSVRLFLRDASQELEEIFSSVKLVPVKTVKVDVKSLEEKLSKLVGL</sequence>
<keyword evidence="3" id="KW-1185">Reference proteome</keyword>
<evidence type="ECO:0000313" key="2">
    <source>
        <dbReference type="EMBL" id="BAI70275.1"/>
    </source>
</evidence>
<protein>
    <submittedName>
        <fullName evidence="2">Gliding motility protein</fullName>
    </submittedName>
</protein>
<evidence type="ECO:0000313" key="3">
    <source>
        <dbReference type="Proteomes" id="UP000002574"/>
    </source>
</evidence>
<dbReference type="RefSeq" id="WP_012964455.1">
    <property type="nucleotide sequence ID" value="NC_013799.1"/>
</dbReference>
<gene>
    <name evidence="2" type="primary">mglB</name>
    <name evidence="2" type="ordered locus">HTH_1831</name>
</gene>
<dbReference type="InterPro" id="IPR004942">
    <property type="entry name" value="Roadblock/LAMTOR2_dom"/>
</dbReference>
<dbReference type="GO" id="GO:0005085">
    <property type="term" value="F:guanyl-nucleotide exchange factor activity"/>
    <property type="evidence" value="ECO:0007669"/>
    <property type="project" value="InterPro"/>
</dbReference>
<accession>D3DKC3</accession>
<dbReference type="Proteomes" id="UP000002574">
    <property type="component" value="Chromosome"/>
</dbReference>
<dbReference type="GO" id="GO:0060090">
    <property type="term" value="F:molecular adaptor activity"/>
    <property type="evidence" value="ECO:0007669"/>
    <property type="project" value="InterPro"/>
</dbReference>
<dbReference type="STRING" id="608538.HTH_1831"/>
<dbReference type="EMBL" id="AP011112">
    <property type="protein sequence ID" value="BAI70275.1"/>
    <property type="molecule type" value="Genomic_DNA"/>
</dbReference>
<dbReference type="PANTHER" id="PTHR13323">
    <property type="entry name" value="LATE ENDOSOMAL/LYSOSOMAL MP1 INTERACTING PROTEIN"/>
    <property type="match status" value="1"/>
</dbReference>
<dbReference type="SUPFAM" id="SSF103196">
    <property type="entry name" value="Roadblock/LC7 domain"/>
    <property type="match status" value="1"/>
</dbReference>
<dbReference type="AlphaFoldDB" id="D3DKC3"/>
<dbReference type="KEGG" id="hte:Hydth_1814"/>
<feature type="domain" description="Roadblock/LAMTOR2" evidence="1">
    <location>
        <begin position="18"/>
        <end position="109"/>
    </location>
</feature>
<dbReference type="OrthoDB" id="13762at2"/>
<proteinExistence type="predicted"/>
<name>D3DKC3_HYDTT</name>
<dbReference type="eggNOG" id="COG2018">
    <property type="taxonomic scope" value="Bacteria"/>
</dbReference>
<dbReference type="GO" id="GO:0032008">
    <property type="term" value="P:positive regulation of TOR signaling"/>
    <property type="evidence" value="ECO:0007669"/>
    <property type="project" value="InterPro"/>
</dbReference>
<dbReference type="InterPro" id="IPR037587">
    <property type="entry name" value="LAMTOR2-like"/>
</dbReference>
<dbReference type="Gene3D" id="3.30.450.30">
    <property type="entry name" value="Dynein light chain 2a, cytoplasmic"/>
    <property type="match status" value="1"/>
</dbReference>